<feature type="transmembrane region" description="Helical" evidence="6">
    <location>
        <begin position="166"/>
        <end position="190"/>
    </location>
</feature>
<dbReference type="CTD" id="64755"/>
<organism evidence="9 10">
    <name type="scientific">Monopterus albus</name>
    <name type="common">Swamp eel</name>
    <dbReference type="NCBI Taxonomy" id="43700"/>
    <lineage>
        <taxon>Eukaryota</taxon>
        <taxon>Metazoa</taxon>
        <taxon>Chordata</taxon>
        <taxon>Craniata</taxon>
        <taxon>Vertebrata</taxon>
        <taxon>Euteleostomi</taxon>
        <taxon>Actinopterygii</taxon>
        <taxon>Neopterygii</taxon>
        <taxon>Teleostei</taxon>
        <taxon>Neoteleostei</taxon>
        <taxon>Acanthomorphata</taxon>
        <taxon>Anabantaria</taxon>
        <taxon>Synbranchiformes</taxon>
        <taxon>Synbranchidae</taxon>
        <taxon>Monopterus</taxon>
    </lineage>
</organism>
<dbReference type="Ensembl" id="ENSMALT00000010398.1">
    <property type="protein sequence ID" value="ENSMALP00000010180.1"/>
    <property type="gene ID" value="ENSMALG00000007235.1"/>
</dbReference>
<dbReference type="GeneID" id="109963164"/>
<evidence type="ECO:0000256" key="4">
    <source>
        <dbReference type="ARBA" id="ARBA00022989"/>
    </source>
</evidence>
<dbReference type="InterPro" id="IPR054549">
    <property type="entry name" value="UVB_sens_RUS_dom"/>
</dbReference>
<feature type="domain" description="Protein root UVB sensitive/RUS" evidence="7">
    <location>
        <begin position="42"/>
        <end position="278"/>
    </location>
</feature>
<dbReference type="InterPro" id="IPR055412">
    <property type="entry name" value="UVB_sens_C"/>
</dbReference>
<evidence type="ECO:0000259" key="8">
    <source>
        <dbReference type="Pfam" id="PF24160"/>
    </source>
</evidence>
<name>A0A3Q3J152_MONAL</name>
<dbReference type="RefSeq" id="XP_020461144.1">
    <property type="nucleotide sequence ID" value="XM_020605488.1"/>
</dbReference>
<reference evidence="9" key="2">
    <citation type="submission" date="2025-09" db="UniProtKB">
        <authorList>
            <consortium name="Ensembl"/>
        </authorList>
    </citation>
    <scope>IDENTIFICATION</scope>
</reference>
<dbReference type="Pfam" id="PF24160">
    <property type="entry name" value="UVB_sens_C"/>
    <property type="match status" value="1"/>
</dbReference>
<protein>
    <recommendedName>
        <fullName evidence="11">RUS family member 1</fullName>
    </recommendedName>
</protein>
<evidence type="ECO:0000256" key="5">
    <source>
        <dbReference type="ARBA" id="ARBA00023136"/>
    </source>
</evidence>
<proteinExistence type="inferred from homology"/>
<evidence type="ECO:0000313" key="10">
    <source>
        <dbReference type="Proteomes" id="UP000261600"/>
    </source>
</evidence>
<reference evidence="9" key="1">
    <citation type="submission" date="2025-08" db="UniProtKB">
        <authorList>
            <consortium name="Ensembl"/>
        </authorList>
    </citation>
    <scope>IDENTIFICATION</scope>
</reference>
<comment type="subcellular location">
    <subcellularLocation>
        <location evidence="1">Membrane</location>
    </subcellularLocation>
</comment>
<evidence type="ECO:0008006" key="11">
    <source>
        <dbReference type="Google" id="ProtNLM"/>
    </source>
</evidence>
<feature type="domain" description="Root UVB sensitive protein C-terminal" evidence="8">
    <location>
        <begin position="280"/>
        <end position="424"/>
    </location>
</feature>
<dbReference type="AlphaFoldDB" id="A0A3Q3J152"/>
<feature type="transmembrane region" description="Helical" evidence="6">
    <location>
        <begin position="211"/>
        <end position="228"/>
    </location>
</feature>
<keyword evidence="3 6" id="KW-0812">Transmembrane</keyword>
<accession>A0A3Q3J152</accession>
<dbReference type="Pfam" id="PF04884">
    <property type="entry name" value="UVB_sens_prot"/>
    <property type="match status" value="1"/>
</dbReference>
<evidence type="ECO:0000256" key="3">
    <source>
        <dbReference type="ARBA" id="ARBA00022692"/>
    </source>
</evidence>
<dbReference type="PANTHER" id="PTHR12770">
    <property type="entry name" value="RUS1 FAMILY PROTEIN C16ORF58"/>
    <property type="match status" value="1"/>
</dbReference>
<keyword evidence="5 6" id="KW-0472">Membrane</keyword>
<keyword evidence="4 6" id="KW-1133">Transmembrane helix</keyword>
<evidence type="ECO:0000256" key="2">
    <source>
        <dbReference type="ARBA" id="ARBA00007558"/>
    </source>
</evidence>
<dbReference type="PANTHER" id="PTHR12770:SF31">
    <property type="entry name" value="RUS FAMILY MEMBER 1"/>
    <property type="match status" value="1"/>
</dbReference>
<dbReference type="OrthoDB" id="364779at2759"/>
<sequence>MEIDGGVVLATERYGNAESWKYLAKDGLMERRREGGQGESRGNSIVGVFKSVFLPQGYPESVSDDYLQYQFWDTVQAFSSSLSGTLATQASLRGVGVGNQEATVAAATITWLLRDGTGMLGRILFAWQKGTKLDSEAKKWRLFADFLNDIAMFLEILAPYFPACFTMIVCTAGVFKSIVGVAGGATRAALTVHQARRDNMADISAKDGSQETLVNLAGLLVSLILIPLVTDNPILTLSLFFLFTILHLFANYKAVRSVVMETFNEARFSIVLQQYLRDKQILSPLEANQREPVFMEFRKTVPIKLGVRLHEVVQSPDELNLALKKNNMPYLLGVKNGSVCVCLGPEASVQDEIRAMCQAVWLSSMLSHTASREPTTKQQQSHWEMVSESYTLLDTVFNPFIKGVEAAGWDIKRTLLDWDEWRVQCKIKSN</sequence>
<comment type="similarity">
    <text evidence="2">Belongs to the RUS1 family.</text>
</comment>
<dbReference type="KEGG" id="malb:109963164"/>
<evidence type="ECO:0000259" key="7">
    <source>
        <dbReference type="Pfam" id="PF04884"/>
    </source>
</evidence>
<evidence type="ECO:0000256" key="6">
    <source>
        <dbReference type="SAM" id="Phobius"/>
    </source>
</evidence>
<feature type="transmembrane region" description="Helical" evidence="6">
    <location>
        <begin position="234"/>
        <end position="252"/>
    </location>
</feature>
<evidence type="ECO:0000256" key="1">
    <source>
        <dbReference type="ARBA" id="ARBA00004370"/>
    </source>
</evidence>
<dbReference type="Proteomes" id="UP000261600">
    <property type="component" value="Unplaced"/>
</dbReference>
<dbReference type="GO" id="GO:0016020">
    <property type="term" value="C:membrane"/>
    <property type="evidence" value="ECO:0007669"/>
    <property type="project" value="UniProtKB-SubCell"/>
</dbReference>
<keyword evidence="10" id="KW-1185">Reference proteome</keyword>
<evidence type="ECO:0000313" key="9">
    <source>
        <dbReference type="Ensembl" id="ENSMALP00000010180.1"/>
    </source>
</evidence>
<dbReference type="InterPro" id="IPR006968">
    <property type="entry name" value="RUS_fam"/>
</dbReference>